<reference evidence="2" key="1">
    <citation type="submission" date="2023-07" db="EMBL/GenBank/DDBJ databases">
        <title>Sorghum-associated microbial communities from plants grown in Nebraska, USA.</title>
        <authorList>
            <person name="Schachtman D."/>
        </authorList>
    </citation>
    <scope>NUCLEOTIDE SEQUENCE</scope>
    <source>
        <strain evidence="2">BE261</strain>
    </source>
</reference>
<feature type="compositionally biased region" description="Polar residues" evidence="1">
    <location>
        <begin position="13"/>
        <end position="33"/>
    </location>
</feature>
<sequence length="101" mass="10278">MTNEPNSIDENDPTNTGSSSTAPLNPQADSDTGSGSGKKDPTVVEGANPALDDTGALKAEETGEAPEAPENTEDLDLTPQGLSDEPAKQEDPASLAKPDNS</sequence>
<name>A0AAW8N7D9_PSEOX</name>
<dbReference type="RefSeq" id="WP_310108417.1">
    <property type="nucleotide sequence ID" value="NZ_JAVDTN010000001.1"/>
</dbReference>
<dbReference type="EMBL" id="JAVDWN010000001">
    <property type="protein sequence ID" value="MDR7162701.1"/>
    <property type="molecule type" value="Genomic_DNA"/>
</dbReference>
<evidence type="ECO:0000256" key="1">
    <source>
        <dbReference type="SAM" id="MobiDB-lite"/>
    </source>
</evidence>
<organism evidence="2 3">
    <name type="scientific">Pseudarthrobacter oxydans</name>
    <name type="common">Arthrobacter oxydans</name>
    <dbReference type="NCBI Taxonomy" id="1671"/>
    <lineage>
        <taxon>Bacteria</taxon>
        <taxon>Bacillati</taxon>
        <taxon>Actinomycetota</taxon>
        <taxon>Actinomycetes</taxon>
        <taxon>Micrococcales</taxon>
        <taxon>Micrococcaceae</taxon>
        <taxon>Pseudarthrobacter</taxon>
    </lineage>
</organism>
<evidence type="ECO:0000313" key="2">
    <source>
        <dbReference type="EMBL" id="MDR7162701.1"/>
    </source>
</evidence>
<gene>
    <name evidence="2" type="ORF">J2X12_000702</name>
</gene>
<feature type="region of interest" description="Disordered" evidence="1">
    <location>
        <begin position="1"/>
        <end position="101"/>
    </location>
</feature>
<proteinExistence type="predicted"/>
<comment type="caution">
    <text evidence="2">The sequence shown here is derived from an EMBL/GenBank/DDBJ whole genome shotgun (WGS) entry which is preliminary data.</text>
</comment>
<evidence type="ECO:0000313" key="3">
    <source>
        <dbReference type="Proteomes" id="UP001262032"/>
    </source>
</evidence>
<dbReference type="Proteomes" id="UP001262032">
    <property type="component" value="Unassembled WGS sequence"/>
</dbReference>
<dbReference type="AlphaFoldDB" id="A0AAW8N7D9"/>
<protein>
    <submittedName>
        <fullName evidence="2">Uncharacterized protein</fullName>
    </submittedName>
</protein>
<accession>A0AAW8N7D9</accession>
<dbReference type="GeneID" id="97420681"/>